<accession>A0A8J8NZ90</accession>
<evidence type="ECO:0000313" key="1">
    <source>
        <dbReference type="EMBL" id="TNV82929.1"/>
    </source>
</evidence>
<protein>
    <submittedName>
        <fullName evidence="1">Uncharacterized protein</fullName>
    </submittedName>
</protein>
<dbReference type="EMBL" id="RRYP01004359">
    <property type="protein sequence ID" value="TNV82929.1"/>
    <property type="molecule type" value="Genomic_DNA"/>
</dbReference>
<comment type="caution">
    <text evidence="1">The sequence shown here is derived from an EMBL/GenBank/DDBJ whole genome shotgun (WGS) entry which is preliminary data.</text>
</comment>
<dbReference type="Proteomes" id="UP000785679">
    <property type="component" value="Unassembled WGS sequence"/>
</dbReference>
<sequence>MQPFLPSFFSYHPYQRYHCPSLRVGYVYMLIVPFPRSLAPPFVSKSINSGESCRIICNGHPLITCFQFSQMVEGTLLQ</sequence>
<organism evidence="1 2">
    <name type="scientific">Halteria grandinella</name>
    <dbReference type="NCBI Taxonomy" id="5974"/>
    <lineage>
        <taxon>Eukaryota</taxon>
        <taxon>Sar</taxon>
        <taxon>Alveolata</taxon>
        <taxon>Ciliophora</taxon>
        <taxon>Intramacronucleata</taxon>
        <taxon>Spirotrichea</taxon>
        <taxon>Stichotrichia</taxon>
        <taxon>Sporadotrichida</taxon>
        <taxon>Halteriidae</taxon>
        <taxon>Halteria</taxon>
    </lineage>
</organism>
<dbReference type="AlphaFoldDB" id="A0A8J8NZ90"/>
<reference evidence="1" key="1">
    <citation type="submission" date="2019-06" db="EMBL/GenBank/DDBJ databases">
        <authorList>
            <person name="Zheng W."/>
        </authorList>
    </citation>
    <scope>NUCLEOTIDE SEQUENCE</scope>
    <source>
        <strain evidence="1">QDHG01</strain>
    </source>
</reference>
<keyword evidence="2" id="KW-1185">Reference proteome</keyword>
<gene>
    <name evidence="1" type="ORF">FGO68_gene6565</name>
</gene>
<name>A0A8J8NZ90_HALGN</name>
<evidence type="ECO:0000313" key="2">
    <source>
        <dbReference type="Proteomes" id="UP000785679"/>
    </source>
</evidence>
<proteinExistence type="predicted"/>